<evidence type="ECO:0000256" key="8">
    <source>
        <dbReference type="ARBA" id="ARBA00022723"/>
    </source>
</evidence>
<dbReference type="PANTHER" id="PTHR11236">
    <property type="entry name" value="AMINOBENZOATE/ANTHRANILATE SYNTHASE"/>
    <property type="match status" value="1"/>
</dbReference>
<evidence type="ECO:0000259" key="16">
    <source>
        <dbReference type="Pfam" id="PF00425"/>
    </source>
</evidence>
<evidence type="ECO:0000256" key="13">
    <source>
        <dbReference type="ARBA" id="ARBA00025634"/>
    </source>
</evidence>
<evidence type="ECO:0000256" key="3">
    <source>
        <dbReference type="ARBA" id="ARBA00009562"/>
    </source>
</evidence>
<keyword evidence="9 15" id="KW-0822">Tryptophan biosynthesis</keyword>
<dbReference type="InterPro" id="IPR005256">
    <property type="entry name" value="Anth_synth_I_PabB"/>
</dbReference>
<comment type="catalytic activity">
    <reaction evidence="14 15">
        <text>chorismate + L-glutamine = anthranilate + pyruvate + L-glutamate + H(+)</text>
        <dbReference type="Rhea" id="RHEA:21732"/>
        <dbReference type="ChEBI" id="CHEBI:15361"/>
        <dbReference type="ChEBI" id="CHEBI:15378"/>
        <dbReference type="ChEBI" id="CHEBI:16567"/>
        <dbReference type="ChEBI" id="CHEBI:29748"/>
        <dbReference type="ChEBI" id="CHEBI:29985"/>
        <dbReference type="ChEBI" id="CHEBI:58359"/>
        <dbReference type="EC" id="4.1.3.27"/>
    </reaction>
</comment>
<evidence type="ECO:0000256" key="11">
    <source>
        <dbReference type="ARBA" id="ARBA00023141"/>
    </source>
</evidence>
<dbReference type="AlphaFoldDB" id="I3VWX4"/>
<keyword evidence="8 15" id="KW-0479">Metal-binding</keyword>
<evidence type="ECO:0000313" key="18">
    <source>
        <dbReference type="EMBL" id="AFK87019.1"/>
    </source>
</evidence>
<comment type="similarity">
    <text evidence="3 15">Belongs to the anthranilate synthase component I family.</text>
</comment>
<sequence length="474" mass="54465">MNITEKEYERLVNKKTVFPVYEEINGDELTPINIFYNLDGENKFLLESAESSKMWGRYSFVGSNPYLKIRCSGDIIHIDGDKTEIRYGRILDYIKENMMYDYDNYGLEFPFTGGAIGYAGYDIIRQYEYLPSKNVDEIGIPDAYFMFYKIIICYDHYKHNVSVIYNVFPDENEKYGFIREKLERIILNIKSNVKIHDIKPKQPTSDIDCNFTKEEFCNIVIKAKEYIKNGDIFQVVPSQRLKIKTDSEPFDVYRRLRIANPSPYMFYIDFDDFQLIGSSPESLVSVFGNKVTTNPIAGTRRRGKNAEEDLILKDELLNDEKEKAEHVMLVDLGRNDIGKVSEFGTVRLDRFMEVDFYSHVMHIVSKVSGILRRGLTAFDALIACLPAGTVSGAPKIRAMEIIDELENVKRSFYAGAVGYFSYNGDMDMCIAIRTLLLKSGTAFIQAGCGIVYDSQPEAEYYETINKAMVLKEVL</sequence>
<evidence type="ECO:0000256" key="15">
    <source>
        <dbReference type="RuleBase" id="RU364045"/>
    </source>
</evidence>
<evidence type="ECO:0000256" key="5">
    <source>
        <dbReference type="ARBA" id="ARBA00012266"/>
    </source>
</evidence>
<dbReference type="EMBL" id="CP003184">
    <property type="protein sequence ID" value="AFK87019.1"/>
    <property type="molecule type" value="Genomic_DNA"/>
</dbReference>
<dbReference type="SUPFAM" id="SSF56322">
    <property type="entry name" value="ADC synthase"/>
    <property type="match status" value="1"/>
</dbReference>
<dbReference type="Proteomes" id="UP000006178">
    <property type="component" value="Chromosome"/>
</dbReference>
<reference evidence="18 19" key="1">
    <citation type="journal article" date="2014" name="Appl. Environ. Microbiol.">
        <title>Profile of Secreted Hydrolases, Associated Proteins, and SlpA in Thermoanaerobacterium saccharolyticum during the Degradation of Hemicellulose.</title>
        <authorList>
            <person name="Currie D.H."/>
            <person name="Guss A.M."/>
            <person name="Herring C.D."/>
            <person name="Giannone R.J."/>
            <person name="Johnson C.M."/>
            <person name="Lankford P.K."/>
            <person name="Brown S.D."/>
            <person name="Hettich R.L."/>
            <person name="Lynd L.R."/>
        </authorList>
    </citation>
    <scope>NUCLEOTIDE SEQUENCE [LARGE SCALE GENOMIC DNA]</scope>
    <source>
        <strain evidence="19">DSM 8691 / JW/SL-YS485</strain>
    </source>
</reference>
<name>I3VWX4_THESW</name>
<feature type="domain" description="Chorismate-utilising enzyme C-terminal" evidence="16">
    <location>
        <begin position="213"/>
        <end position="466"/>
    </location>
</feature>
<dbReference type="BioCyc" id="TSAC1094508:GLMA-2042-MONOMER"/>
<dbReference type="GO" id="GO:0000162">
    <property type="term" value="P:L-tryptophan biosynthetic process"/>
    <property type="evidence" value="ECO:0007669"/>
    <property type="project" value="UniProtKB-UniPathway"/>
</dbReference>
<keyword evidence="11 15" id="KW-0057">Aromatic amino acid biosynthesis</keyword>
<dbReference type="PATRIC" id="fig|1094508.3.peg.2041"/>
<evidence type="ECO:0000259" key="17">
    <source>
        <dbReference type="Pfam" id="PF04715"/>
    </source>
</evidence>
<dbReference type="GO" id="GO:0046872">
    <property type="term" value="F:metal ion binding"/>
    <property type="evidence" value="ECO:0007669"/>
    <property type="project" value="UniProtKB-KW"/>
</dbReference>
<evidence type="ECO:0000256" key="4">
    <source>
        <dbReference type="ARBA" id="ARBA00011575"/>
    </source>
</evidence>
<comment type="pathway">
    <text evidence="2 15">Amino-acid biosynthesis; L-tryptophan biosynthesis; L-tryptophan from chorismate: step 1/5.</text>
</comment>
<proteinExistence type="inferred from homology"/>
<evidence type="ECO:0000256" key="1">
    <source>
        <dbReference type="ARBA" id="ARBA00001946"/>
    </source>
</evidence>
<evidence type="ECO:0000256" key="6">
    <source>
        <dbReference type="ARBA" id="ARBA00020653"/>
    </source>
</evidence>
<feature type="domain" description="Anthranilate synthase component I N-terminal" evidence="17">
    <location>
        <begin position="27"/>
        <end position="161"/>
    </location>
</feature>
<gene>
    <name evidence="15" type="primary">trpE</name>
    <name evidence="18" type="ordered locus">Tsac_2015</name>
</gene>
<dbReference type="GO" id="GO:0004049">
    <property type="term" value="F:anthranilate synthase activity"/>
    <property type="evidence" value="ECO:0007669"/>
    <property type="project" value="UniProtKB-EC"/>
</dbReference>
<evidence type="ECO:0000256" key="10">
    <source>
        <dbReference type="ARBA" id="ARBA00022842"/>
    </source>
</evidence>
<dbReference type="EC" id="4.1.3.27" evidence="5 15"/>
<accession>I3VWX4</accession>
<organism evidence="18 19">
    <name type="scientific">Thermoanaerobacterium saccharolyticum (strain DSM 8691 / JW/SL-YS485)</name>
    <dbReference type="NCBI Taxonomy" id="1094508"/>
    <lineage>
        <taxon>Bacteria</taxon>
        <taxon>Bacillati</taxon>
        <taxon>Bacillota</taxon>
        <taxon>Clostridia</taxon>
        <taxon>Thermoanaerobacterales</taxon>
        <taxon>Thermoanaerobacteraceae</taxon>
        <taxon>Thermoanaerobacterium</taxon>
    </lineage>
</organism>
<dbReference type="PANTHER" id="PTHR11236:SF48">
    <property type="entry name" value="ISOCHORISMATE SYNTHASE MENF"/>
    <property type="match status" value="1"/>
</dbReference>
<dbReference type="InterPro" id="IPR015890">
    <property type="entry name" value="Chorismate_C"/>
</dbReference>
<keyword evidence="12 15" id="KW-0456">Lyase</keyword>
<evidence type="ECO:0000256" key="7">
    <source>
        <dbReference type="ARBA" id="ARBA00022605"/>
    </source>
</evidence>
<evidence type="ECO:0000256" key="14">
    <source>
        <dbReference type="ARBA" id="ARBA00047683"/>
    </source>
</evidence>
<protein>
    <recommendedName>
        <fullName evidence="6 15">Anthranilate synthase component 1</fullName>
        <ecNumber evidence="5 15">4.1.3.27</ecNumber>
    </recommendedName>
</protein>
<dbReference type="eggNOG" id="COG0147">
    <property type="taxonomic scope" value="Bacteria"/>
</dbReference>
<dbReference type="InterPro" id="IPR005801">
    <property type="entry name" value="ADC_synthase"/>
</dbReference>
<dbReference type="PRINTS" id="PR00095">
    <property type="entry name" value="ANTSNTHASEI"/>
</dbReference>
<evidence type="ECO:0000256" key="9">
    <source>
        <dbReference type="ARBA" id="ARBA00022822"/>
    </source>
</evidence>
<keyword evidence="19" id="KW-1185">Reference proteome</keyword>
<dbReference type="Pfam" id="PF00425">
    <property type="entry name" value="Chorismate_bind"/>
    <property type="match status" value="1"/>
</dbReference>
<dbReference type="InterPro" id="IPR019999">
    <property type="entry name" value="Anth_synth_I-like"/>
</dbReference>
<dbReference type="NCBIfam" id="TIGR00564">
    <property type="entry name" value="trpE_most"/>
    <property type="match status" value="1"/>
</dbReference>
<evidence type="ECO:0000313" key="19">
    <source>
        <dbReference type="Proteomes" id="UP000006178"/>
    </source>
</evidence>
<comment type="subunit">
    <text evidence="4 15">Heterotetramer consisting of two non-identical subunits: a beta subunit (TrpG) and a large alpha subunit (TrpE).</text>
</comment>
<comment type="function">
    <text evidence="13 15">Part of a heterotetrameric complex that catalyzes the two-step biosynthesis of anthranilate, an intermediate in the biosynthesis of L-tryptophan. In the first step, the glutamine-binding beta subunit (TrpG) of anthranilate synthase (AS) provides the glutamine amidotransferase activity which generates ammonia as a substrate that, along with chorismate, is used in the second step, catalyzed by the large alpha subunit of AS (TrpE) to produce anthranilate. In the absence of TrpG, TrpE can synthesize anthranilate directly from chorismate and high concentrations of ammonia.</text>
</comment>
<dbReference type="RefSeq" id="WP_014758868.1">
    <property type="nucleotide sequence ID" value="NC_017992.1"/>
</dbReference>
<comment type="cofactor">
    <cofactor evidence="1 15">
        <name>Mg(2+)</name>
        <dbReference type="ChEBI" id="CHEBI:18420"/>
    </cofactor>
</comment>
<dbReference type="Gene3D" id="3.60.120.10">
    <property type="entry name" value="Anthranilate synthase"/>
    <property type="match status" value="1"/>
</dbReference>
<dbReference type="Pfam" id="PF04715">
    <property type="entry name" value="Anth_synt_I_N"/>
    <property type="match status" value="1"/>
</dbReference>
<keyword evidence="10 15" id="KW-0460">Magnesium</keyword>
<dbReference type="STRING" id="1094508.Tsac_2015"/>
<keyword evidence="7 15" id="KW-0028">Amino-acid biosynthesis</keyword>
<evidence type="ECO:0000256" key="2">
    <source>
        <dbReference type="ARBA" id="ARBA00004873"/>
    </source>
</evidence>
<dbReference type="KEGG" id="tsh:Tsac_2015"/>
<dbReference type="UniPathway" id="UPA00035">
    <property type="reaction ID" value="UER00040"/>
</dbReference>
<evidence type="ECO:0000256" key="12">
    <source>
        <dbReference type="ARBA" id="ARBA00023239"/>
    </source>
</evidence>
<dbReference type="InterPro" id="IPR006805">
    <property type="entry name" value="Anth_synth_I_N"/>
</dbReference>